<keyword evidence="1" id="KW-1133">Transmembrane helix</keyword>
<keyword evidence="3" id="KW-1185">Reference proteome</keyword>
<keyword evidence="1" id="KW-0812">Transmembrane</keyword>
<keyword evidence="1" id="KW-0472">Membrane</keyword>
<dbReference type="EMBL" id="JAMC01000001">
    <property type="protein sequence ID" value="KEJ91049.1"/>
    <property type="molecule type" value="Genomic_DNA"/>
</dbReference>
<evidence type="ECO:0000256" key="1">
    <source>
        <dbReference type="SAM" id="Phobius"/>
    </source>
</evidence>
<dbReference type="Proteomes" id="UP000027734">
    <property type="component" value="Unassembled WGS sequence"/>
</dbReference>
<proteinExistence type="predicted"/>
<comment type="caution">
    <text evidence="2">The sequence shown here is derived from an EMBL/GenBank/DDBJ whole genome shotgun (WGS) entry which is preliminary data.</text>
</comment>
<dbReference type="AlphaFoldDB" id="A0A073IMW5"/>
<reference evidence="2 3" key="1">
    <citation type="submission" date="2014-01" db="EMBL/GenBank/DDBJ databases">
        <title>Sulfitobacter donghicola JCM 14565 Genome Sequencing.</title>
        <authorList>
            <person name="Lai Q."/>
            <person name="Hong Z."/>
        </authorList>
    </citation>
    <scope>NUCLEOTIDE SEQUENCE [LARGE SCALE GENOMIC DNA]</scope>
    <source>
        <strain evidence="2 3">JCM 14565</strain>
    </source>
</reference>
<evidence type="ECO:0000313" key="2">
    <source>
        <dbReference type="EMBL" id="KEJ91049.1"/>
    </source>
</evidence>
<organism evidence="2 3">
    <name type="scientific">Sulfitobacter donghicola DSW-25 = KCTC 12864 = JCM 14565</name>
    <dbReference type="NCBI Taxonomy" id="1300350"/>
    <lineage>
        <taxon>Bacteria</taxon>
        <taxon>Pseudomonadati</taxon>
        <taxon>Pseudomonadota</taxon>
        <taxon>Alphaproteobacteria</taxon>
        <taxon>Rhodobacterales</taxon>
        <taxon>Roseobacteraceae</taxon>
        <taxon>Sulfitobacter</taxon>
    </lineage>
</organism>
<name>A0A073IMW5_9RHOB</name>
<sequence length="32" mass="3737">MMLCLLWPIKAVSLLLNLLHLHLGVLRKKKKI</sequence>
<feature type="transmembrane region" description="Helical" evidence="1">
    <location>
        <begin position="6"/>
        <end position="26"/>
    </location>
</feature>
<accession>A0A073IMW5</accession>
<evidence type="ECO:0000313" key="3">
    <source>
        <dbReference type="Proteomes" id="UP000027734"/>
    </source>
</evidence>
<protein>
    <submittedName>
        <fullName evidence="2">Uncharacterized protein</fullName>
    </submittedName>
</protein>
<gene>
    <name evidence="2" type="ORF">DSW25_00775</name>
</gene>